<name>A0A9K3LZF4_9STRA</name>
<sequence>MLLPLIVSLCIPCFCNAWVTKTNILQQPLITVSHRQIHLLTLSHNLPRKRFRIQHFLVSTQPDQEDDIVDVEFEPVVPSRSSTDRKRKKRQTDSDLFDADSLSEAIFGESKTLIDLSFETAENEAYQNLRIPFCQGEEYIDGKLAFMVDFEGQSYGIAVPYDDAVVLISQETVEEETKTGKYQTVTHTSNIPPEMYGTNEEYAELMEIFAKQVHEQLGEEFQLRKTPKVLTISGGLDKITNDWEKTVVSDPVPIEDLLGVIEPKSQTQVDKELDDFFQFMRQELGDEEFENTMNGDDELSDEDKELLKYFDVPKIRMDDPESLEELFKSFSNDLEQNEVSGANKFKPKLENAALKILGYTFKDSGQSYFLVKPFQPVTLVGRHMKDEKDSIRFQLLTPEEEKVLIPKLEKICEAELKAKGLTFPKSDGDSESMSP</sequence>
<dbReference type="EMBL" id="JAGRRH010000004">
    <property type="protein sequence ID" value="KAG7370848.1"/>
    <property type="molecule type" value="Genomic_DNA"/>
</dbReference>
<evidence type="ECO:0000256" key="1">
    <source>
        <dbReference type="SAM" id="SignalP"/>
    </source>
</evidence>
<accession>A0A9K3LZF4</accession>
<feature type="signal peptide" evidence="1">
    <location>
        <begin position="1"/>
        <end position="17"/>
    </location>
</feature>
<dbReference type="AlphaFoldDB" id="A0A9K3LZF4"/>
<organism evidence="2 3">
    <name type="scientific">Nitzschia inconspicua</name>
    <dbReference type="NCBI Taxonomy" id="303405"/>
    <lineage>
        <taxon>Eukaryota</taxon>
        <taxon>Sar</taxon>
        <taxon>Stramenopiles</taxon>
        <taxon>Ochrophyta</taxon>
        <taxon>Bacillariophyta</taxon>
        <taxon>Bacillariophyceae</taxon>
        <taxon>Bacillariophycidae</taxon>
        <taxon>Bacillariales</taxon>
        <taxon>Bacillariaceae</taxon>
        <taxon>Nitzschia</taxon>
    </lineage>
</organism>
<reference evidence="2" key="2">
    <citation type="submission" date="2021-04" db="EMBL/GenBank/DDBJ databases">
        <authorList>
            <person name="Podell S."/>
        </authorList>
    </citation>
    <scope>NUCLEOTIDE SEQUENCE</scope>
    <source>
        <strain evidence="2">Hildebrandi</strain>
    </source>
</reference>
<feature type="chain" id="PRO_5039924385" evidence="1">
    <location>
        <begin position="18"/>
        <end position="435"/>
    </location>
</feature>
<gene>
    <name evidence="2" type="ORF">IV203_019418</name>
</gene>
<evidence type="ECO:0000313" key="3">
    <source>
        <dbReference type="Proteomes" id="UP000693970"/>
    </source>
</evidence>
<keyword evidence="1" id="KW-0732">Signal</keyword>
<comment type="caution">
    <text evidence="2">The sequence shown here is derived from an EMBL/GenBank/DDBJ whole genome shotgun (WGS) entry which is preliminary data.</text>
</comment>
<keyword evidence="3" id="KW-1185">Reference proteome</keyword>
<proteinExistence type="predicted"/>
<reference evidence="2" key="1">
    <citation type="journal article" date="2021" name="Sci. Rep.">
        <title>Diploid genomic architecture of Nitzschia inconspicua, an elite biomass production diatom.</title>
        <authorList>
            <person name="Oliver A."/>
            <person name="Podell S."/>
            <person name="Pinowska A."/>
            <person name="Traller J.C."/>
            <person name="Smith S.R."/>
            <person name="McClure R."/>
            <person name="Beliaev A."/>
            <person name="Bohutskyi P."/>
            <person name="Hill E.A."/>
            <person name="Rabines A."/>
            <person name="Zheng H."/>
            <person name="Allen L.Z."/>
            <person name="Kuo A."/>
            <person name="Grigoriev I.V."/>
            <person name="Allen A.E."/>
            <person name="Hazlebeck D."/>
            <person name="Allen E.E."/>
        </authorList>
    </citation>
    <scope>NUCLEOTIDE SEQUENCE</scope>
    <source>
        <strain evidence="2">Hildebrandi</strain>
    </source>
</reference>
<dbReference type="OrthoDB" id="45037at2759"/>
<evidence type="ECO:0000313" key="2">
    <source>
        <dbReference type="EMBL" id="KAG7370848.1"/>
    </source>
</evidence>
<dbReference type="Proteomes" id="UP000693970">
    <property type="component" value="Unassembled WGS sequence"/>
</dbReference>
<protein>
    <submittedName>
        <fullName evidence="2">DUF3727 domain containing protein</fullName>
    </submittedName>
</protein>